<proteinExistence type="predicted"/>
<feature type="transmembrane region" description="Helical" evidence="6">
    <location>
        <begin position="43"/>
        <end position="65"/>
    </location>
</feature>
<comment type="subcellular location">
    <subcellularLocation>
        <location evidence="1">Cell membrane</location>
        <topology evidence="1">Multi-pass membrane protein</topology>
    </subcellularLocation>
</comment>
<sequence>MIGELFGGGVSQFVLDIIALFSIYSIVVLSLNLEAGYTGIPNFGKLLGVAVGAFTVSALSGRLAILFHNLENPSSPITYKDYVQESAKLVFEVNKWLAENPLMAILLLFLTLAIAALAGGAIGYLASYPAIRLRGDYLAITLLAMAEAVRVIGYNYPPIAGGTLGMQVPNPFAAVGENRYAAVTAFLALMVLVTYVLYSKMLCSPLGRVLRATRDNELSAESLGKDVVSYRKKVIVIGTATAAVAGALYAYYTGGVIATAYHRVAWTFWPWVMLMLGGMANNLGALVGTFIFVVMRYSIIRYKTVFEGILPFNVVWLDYMLLGIALLVVLMLRPQGVLPEKPVRTVKKTFYDADRRYKIETS</sequence>
<feature type="transmembrane region" description="Helical" evidence="6">
    <location>
        <begin position="137"/>
        <end position="156"/>
    </location>
</feature>
<feature type="transmembrane region" description="Helical" evidence="6">
    <location>
        <begin position="234"/>
        <end position="252"/>
    </location>
</feature>
<dbReference type="PANTHER" id="PTHR30482">
    <property type="entry name" value="HIGH-AFFINITY BRANCHED-CHAIN AMINO ACID TRANSPORT SYSTEM PERMEASE"/>
    <property type="match status" value="1"/>
</dbReference>
<reference evidence="7" key="1">
    <citation type="journal article" date="2020" name="mSystems">
        <title>Genome- and Community-Level Interaction Insights into Carbon Utilization and Element Cycling Functions of Hydrothermarchaeota in Hydrothermal Sediment.</title>
        <authorList>
            <person name="Zhou Z."/>
            <person name="Liu Y."/>
            <person name="Xu W."/>
            <person name="Pan J."/>
            <person name="Luo Z.H."/>
            <person name="Li M."/>
        </authorList>
    </citation>
    <scope>NUCLEOTIDE SEQUENCE [LARGE SCALE GENOMIC DNA]</scope>
    <source>
        <strain evidence="7">SpSt-1116</strain>
    </source>
</reference>
<feature type="transmembrane region" description="Helical" evidence="6">
    <location>
        <begin position="272"/>
        <end position="297"/>
    </location>
</feature>
<accession>A0A7J3ZLE4</accession>
<dbReference type="GO" id="GO:0005886">
    <property type="term" value="C:plasma membrane"/>
    <property type="evidence" value="ECO:0007669"/>
    <property type="project" value="UniProtKB-SubCell"/>
</dbReference>
<gene>
    <name evidence="7" type="ORF">ENM78_05365</name>
</gene>
<dbReference type="AlphaFoldDB" id="A0A7J3ZLE4"/>
<organism evidence="7">
    <name type="scientific">Fervidicoccus fontis</name>
    <dbReference type="NCBI Taxonomy" id="683846"/>
    <lineage>
        <taxon>Archaea</taxon>
        <taxon>Thermoproteota</taxon>
        <taxon>Thermoprotei</taxon>
        <taxon>Fervidicoccales</taxon>
        <taxon>Fervidicoccaceae</taxon>
        <taxon>Fervidicoccus</taxon>
    </lineage>
</organism>
<evidence type="ECO:0000256" key="6">
    <source>
        <dbReference type="SAM" id="Phobius"/>
    </source>
</evidence>
<comment type="caution">
    <text evidence="7">The sequence shown here is derived from an EMBL/GenBank/DDBJ whole genome shotgun (WGS) entry which is preliminary data.</text>
</comment>
<keyword evidence="3 6" id="KW-0812">Transmembrane</keyword>
<feature type="transmembrane region" description="Helical" evidence="6">
    <location>
        <begin position="309"/>
        <end position="332"/>
    </location>
</feature>
<evidence type="ECO:0000256" key="2">
    <source>
        <dbReference type="ARBA" id="ARBA00022475"/>
    </source>
</evidence>
<dbReference type="PANTHER" id="PTHR30482:SF1">
    <property type="entry name" value="BRANCHED-CHAIN AMINO ACID TRANSPORT PERMEASE PROTEIN LIVM-RELATED"/>
    <property type="match status" value="1"/>
</dbReference>
<dbReference type="EMBL" id="DRZC01000076">
    <property type="protein sequence ID" value="HHQ80858.1"/>
    <property type="molecule type" value="Genomic_DNA"/>
</dbReference>
<dbReference type="GO" id="GO:0015658">
    <property type="term" value="F:branched-chain amino acid transmembrane transporter activity"/>
    <property type="evidence" value="ECO:0007669"/>
    <property type="project" value="InterPro"/>
</dbReference>
<evidence type="ECO:0000256" key="3">
    <source>
        <dbReference type="ARBA" id="ARBA00022692"/>
    </source>
</evidence>
<protein>
    <submittedName>
        <fullName evidence="7">Branched-chain amino acid ABC transporter permease</fullName>
    </submittedName>
</protein>
<keyword evidence="5 6" id="KW-0472">Membrane</keyword>
<dbReference type="InterPro" id="IPR043428">
    <property type="entry name" value="LivM-like"/>
</dbReference>
<feature type="transmembrane region" description="Helical" evidence="6">
    <location>
        <begin position="102"/>
        <end position="125"/>
    </location>
</feature>
<evidence type="ECO:0000256" key="5">
    <source>
        <dbReference type="ARBA" id="ARBA00023136"/>
    </source>
</evidence>
<dbReference type="InterPro" id="IPR001851">
    <property type="entry name" value="ABC_transp_permease"/>
</dbReference>
<evidence type="ECO:0000256" key="4">
    <source>
        <dbReference type="ARBA" id="ARBA00022989"/>
    </source>
</evidence>
<dbReference type="CDD" id="cd06581">
    <property type="entry name" value="TM_PBP1_LivM_like"/>
    <property type="match status" value="1"/>
</dbReference>
<name>A0A7J3ZLE4_9CREN</name>
<evidence type="ECO:0000313" key="7">
    <source>
        <dbReference type="EMBL" id="HHQ80858.1"/>
    </source>
</evidence>
<keyword evidence="2" id="KW-1003">Cell membrane</keyword>
<dbReference type="Pfam" id="PF02653">
    <property type="entry name" value="BPD_transp_2"/>
    <property type="match status" value="1"/>
</dbReference>
<evidence type="ECO:0000256" key="1">
    <source>
        <dbReference type="ARBA" id="ARBA00004651"/>
    </source>
</evidence>
<feature type="transmembrane region" description="Helical" evidence="6">
    <location>
        <begin position="12"/>
        <end position="31"/>
    </location>
</feature>
<keyword evidence="4 6" id="KW-1133">Transmembrane helix</keyword>
<feature type="transmembrane region" description="Helical" evidence="6">
    <location>
        <begin position="180"/>
        <end position="198"/>
    </location>
</feature>